<dbReference type="PANTHER" id="PTHR41930:SF1">
    <property type="entry name" value="DEPHOSPHO-COA KINASE"/>
    <property type="match status" value="1"/>
</dbReference>
<dbReference type="SUPFAM" id="SSF52540">
    <property type="entry name" value="P-loop containing nucleoside triphosphate hydrolases"/>
    <property type="match status" value="1"/>
</dbReference>
<gene>
    <name evidence="1" type="ORF">A2664_04360</name>
</gene>
<dbReference type="Proteomes" id="UP000178873">
    <property type="component" value="Unassembled WGS sequence"/>
</dbReference>
<dbReference type="EMBL" id="MHRF01000013">
    <property type="protein sequence ID" value="OHA17806.1"/>
    <property type="molecule type" value="Genomic_DNA"/>
</dbReference>
<accession>A0A1G2M1N3</accession>
<sequence length="187" mass="20430">MILLGITGHPSAGKDTVADYLVHQHGFIFVSTSDMIRDEIKHRSLGEPTRDLMHTVVNELRAEKGPDVLVKRSVEKFKDAPRLCLGGIRAIGEAQTIQTLGGSIVVVTAPLEIRFARMQARGRTGDGATLEEFKEKEEKETANAKPEAQNVSGIIAMADYTISNEGDRTKLETQLDAMMTELVGKAL</sequence>
<reference evidence="1 2" key="1">
    <citation type="journal article" date="2016" name="Nat. Commun.">
        <title>Thousands of microbial genomes shed light on interconnected biogeochemical processes in an aquifer system.</title>
        <authorList>
            <person name="Anantharaman K."/>
            <person name="Brown C.T."/>
            <person name="Hug L.A."/>
            <person name="Sharon I."/>
            <person name="Castelle C.J."/>
            <person name="Probst A.J."/>
            <person name="Thomas B.C."/>
            <person name="Singh A."/>
            <person name="Wilkins M.J."/>
            <person name="Karaoz U."/>
            <person name="Brodie E.L."/>
            <person name="Williams K.H."/>
            <person name="Hubbard S.S."/>
            <person name="Banfield J.F."/>
        </authorList>
    </citation>
    <scope>NUCLEOTIDE SEQUENCE [LARGE SCALE GENOMIC DNA]</scope>
</reference>
<dbReference type="STRING" id="1802301.A2664_04360"/>
<evidence type="ECO:0000313" key="2">
    <source>
        <dbReference type="Proteomes" id="UP000178873"/>
    </source>
</evidence>
<name>A0A1G2M1N3_9BACT</name>
<protein>
    <recommendedName>
        <fullName evidence="3">Dephospho-CoA kinase</fullName>
    </recommendedName>
</protein>
<dbReference type="InterPro" id="IPR027417">
    <property type="entry name" value="P-loop_NTPase"/>
</dbReference>
<dbReference type="Gene3D" id="3.40.50.300">
    <property type="entry name" value="P-loop containing nucleotide triphosphate hydrolases"/>
    <property type="match status" value="1"/>
</dbReference>
<dbReference type="Pfam" id="PF13207">
    <property type="entry name" value="AAA_17"/>
    <property type="match status" value="1"/>
</dbReference>
<evidence type="ECO:0008006" key="3">
    <source>
        <dbReference type="Google" id="ProtNLM"/>
    </source>
</evidence>
<organism evidence="1 2">
    <name type="scientific">Candidatus Taylorbacteria bacterium RIFCSPHIGHO2_01_FULL_46_22b</name>
    <dbReference type="NCBI Taxonomy" id="1802301"/>
    <lineage>
        <taxon>Bacteria</taxon>
        <taxon>Candidatus Tayloriibacteriota</taxon>
    </lineage>
</organism>
<dbReference type="AlphaFoldDB" id="A0A1G2M1N3"/>
<evidence type="ECO:0000313" key="1">
    <source>
        <dbReference type="EMBL" id="OHA17806.1"/>
    </source>
</evidence>
<proteinExistence type="predicted"/>
<dbReference type="PANTHER" id="PTHR41930">
    <property type="entry name" value="UPF0200 PROTEIN MJ1399"/>
    <property type="match status" value="1"/>
</dbReference>
<comment type="caution">
    <text evidence="1">The sequence shown here is derived from an EMBL/GenBank/DDBJ whole genome shotgun (WGS) entry which is preliminary data.</text>
</comment>